<name>A0AAU9UKT9_EUPED</name>
<evidence type="ECO:0000256" key="1">
    <source>
        <dbReference type="ARBA" id="ARBA00004123"/>
    </source>
</evidence>
<protein>
    <recommendedName>
        <fullName evidence="4">Transposase</fullName>
    </recommendedName>
</protein>
<gene>
    <name evidence="2" type="ORF">EEDITHA_LOCUS14733</name>
</gene>
<reference evidence="2" key="1">
    <citation type="submission" date="2022-03" db="EMBL/GenBank/DDBJ databases">
        <authorList>
            <person name="Tunstrom K."/>
        </authorList>
    </citation>
    <scope>NUCLEOTIDE SEQUENCE</scope>
</reference>
<evidence type="ECO:0000313" key="2">
    <source>
        <dbReference type="EMBL" id="CAH2099803.1"/>
    </source>
</evidence>
<dbReference type="InterPro" id="IPR009057">
    <property type="entry name" value="Homeodomain-like_sf"/>
</dbReference>
<evidence type="ECO:0008006" key="4">
    <source>
        <dbReference type="Google" id="ProtNLM"/>
    </source>
</evidence>
<sequence length="131" mass="15611">MHHVLGKVGSRNYKDYTDESLRQCLTSIENPELTQRKVREQYDIPRRIIINHLKLLRSKNTARPRGAATTFTFEEEALFVSCIQNLSEYGFPLTTDRRTDLRIEMLLESYHHLTWFIKTKQLWNTWTERGP</sequence>
<comment type="subcellular location">
    <subcellularLocation>
        <location evidence="1">Nucleus</location>
    </subcellularLocation>
</comment>
<proteinExistence type="predicted"/>
<dbReference type="AlphaFoldDB" id="A0AAU9UKT9"/>
<dbReference type="GO" id="GO:0005634">
    <property type="term" value="C:nucleus"/>
    <property type="evidence" value="ECO:0007669"/>
    <property type="project" value="UniProtKB-SubCell"/>
</dbReference>
<evidence type="ECO:0000313" key="3">
    <source>
        <dbReference type="Proteomes" id="UP001153954"/>
    </source>
</evidence>
<accession>A0AAU9UKT9</accession>
<dbReference type="EMBL" id="CAKOGL010000022">
    <property type="protein sequence ID" value="CAH2099803.1"/>
    <property type="molecule type" value="Genomic_DNA"/>
</dbReference>
<comment type="caution">
    <text evidence="2">The sequence shown here is derived from an EMBL/GenBank/DDBJ whole genome shotgun (WGS) entry which is preliminary data.</text>
</comment>
<keyword evidence="3" id="KW-1185">Reference proteome</keyword>
<dbReference type="Proteomes" id="UP001153954">
    <property type="component" value="Unassembled WGS sequence"/>
</dbReference>
<organism evidence="2 3">
    <name type="scientific">Euphydryas editha</name>
    <name type="common">Edith's checkerspot</name>
    <dbReference type="NCBI Taxonomy" id="104508"/>
    <lineage>
        <taxon>Eukaryota</taxon>
        <taxon>Metazoa</taxon>
        <taxon>Ecdysozoa</taxon>
        <taxon>Arthropoda</taxon>
        <taxon>Hexapoda</taxon>
        <taxon>Insecta</taxon>
        <taxon>Pterygota</taxon>
        <taxon>Neoptera</taxon>
        <taxon>Endopterygota</taxon>
        <taxon>Lepidoptera</taxon>
        <taxon>Glossata</taxon>
        <taxon>Ditrysia</taxon>
        <taxon>Papilionoidea</taxon>
        <taxon>Nymphalidae</taxon>
        <taxon>Nymphalinae</taxon>
        <taxon>Euphydryas</taxon>
    </lineage>
</organism>
<dbReference type="SUPFAM" id="SSF46689">
    <property type="entry name" value="Homeodomain-like"/>
    <property type="match status" value="1"/>
</dbReference>